<name>A0A4Z2IIN5_9TELE</name>
<keyword evidence="2" id="KW-1185">Reference proteome</keyword>
<comment type="caution">
    <text evidence="1">The sequence shown here is derived from an EMBL/GenBank/DDBJ whole genome shotgun (WGS) entry which is preliminary data.</text>
</comment>
<proteinExistence type="predicted"/>
<dbReference type="AlphaFoldDB" id="A0A4Z2IIN5"/>
<gene>
    <name evidence="1" type="ORF">EYF80_011955</name>
</gene>
<sequence length="96" mass="10615">MRETSVSSFWWNSSVTSFFPVAHWDTLDSGTSKAALSFTSNDNSGPVLHLVVRLEILRDLLKVLMDRRRTDASKLLCRSPAAKPPANSRLLTLAVG</sequence>
<dbReference type="EMBL" id="SRLO01000080">
    <property type="protein sequence ID" value="TNN77657.1"/>
    <property type="molecule type" value="Genomic_DNA"/>
</dbReference>
<protein>
    <submittedName>
        <fullName evidence="1">Uncharacterized protein</fullName>
    </submittedName>
</protein>
<dbReference type="Proteomes" id="UP000314294">
    <property type="component" value="Unassembled WGS sequence"/>
</dbReference>
<evidence type="ECO:0000313" key="1">
    <source>
        <dbReference type="EMBL" id="TNN77657.1"/>
    </source>
</evidence>
<organism evidence="1 2">
    <name type="scientific">Liparis tanakae</name>
    <name type="common">Tanaka's snailfish</name>
    <dbReference type="NCBI Taxonomy" id="230148"/>
    <lineage>
        <taxon>Eukaryota</taxon>
        <taxon>Metazoa</taxon>
        <taxon>Chordata</taxon>
        <taxon>Craniata</taxon>
        <taxon>Vertebrata</taxon>
        <taxon>Euteleostomi</taxon>
        <taxon>Actinopterygii</taxon>
        <taxon>Neopterygii</taxon>
        <taxon>Teleostei</taxon>
        <taxon>Neoteleostei</taxon>
        <taxon>Acanthomorphata</taxon>
        <taxon>Eupercaria</taxon>
        <taxon>Perciformes</taxon>
        <taxon>Cottioidei</taxon>
        <taxon>Cottales</taxon>
        <taxon>Liparidae</taxon>
        <taxon>Liparis</taxon>
    </lineage>
</organism>
<reference evidence="1 2" key="1">
    <citation type="submission" date="2019-03" db="EMBL/GenBank/DDBJ databases">
        <title>First draft genome of Liparis tanakae, snailfish: a comprehensive survey of snailfish specific genes.</title>
        <authorList>
            <person name="Kim W."/>
            <person name="Song I."/>
            <person name="Jeong J.-H."/>
            <person name="Kim D."/>
            <person name="Kim S."/>
            <person name="Ryu S."/>
            <person name="Song J.Y."/>
            <person name="Lee S.K."/>
        </authorList>
    </citation>
    <scope>NUCLEOTIDE SEQUENCE [LARGE SCALE GENOMIC DNA]</scope>
    <source>
        <tissue evidence="1">Muscle</tissue>
    </source>
</reference>
<evidence type="ECO:0000313" key="2">
    <source>
        <dbReference type="Proteomes" id="UP000314294"/>
    </source>
</evidence>
<accession>A0A4Z2IIN5</accession>